<name>A0A227JFE4_VIBPH</name>
<evidence type="ECO:0000256" key="4">
    <source>
        <dbReference type="ARBA" id="ARBA00022840"/>
    </source>
</evidence>
<dbReference type="Gene3D" id="1.10.3170.10">
    <property type="entry name" value="Recbcd, chain B, domain 2"/>
    <property type="match status" value="1"/>
</dbReference>
<dbReference type="PANTHER" id="PTHR11070:SF23">
    <property type="entry name" value="RECBCD ENZYME SUBUNIT RECB"/>
    <property type="match status" value="1"/>
</dbReference>
<evidence type="ECO:0000256" key="2">
    <source>
        <dbReference type="ARBA" id="ARBA00022801"/>
    </source>
</evidence>
<evidence type="ECO:0000256" key="5">
    <source>
        <dbReference type="PROSITE-ProRule" id="PRU00560"/>
    </source>
</evidence>
<feature type="non-terminal residue" evidence="8">
    <location>
        <position position="314"/>
    </location>
</feature>
<evidence type="ECO:0000256" key="1">
    <source>
        <dbReference type="ARBA" id="ARBA00022741"/>
    </source>
</evidence>
<dbReference type="GO" id="GO:0005829">
    <property type="term" value="C:cytosol"/>
    <property type="evidence" value="ECO:0007669"/>
    <property type="project" value="TreeGrafter"/>
</dbReference>
<dbReference type="SUPFAM" id="SSF52540">
    <property type="entry name" value="P-loop containing nucleoside triphosphate hydrolases"/>
    <property type="match status" value="1"/>
</dbReference>
<dbReference type="Gene3D" id="3.40.50.300">
    <property type="entry name" value="P-loop containing nucleotide triphosphate hydrolases"/>
    <property type="match status" value="1"/>
</dbReference>
<keyword evidence="4 5" id="KW-0067">ATP-binding</keyword>
<feature type="domain" description="UvrD-like helicase ATP-binding" evidence="7">
    <location>
        <begin position="19"/>
        <end position="314"/>
    </location>
</feature>
<protein>
    <submittedName>
        <fullName evidence="8">Exodeoxyribonuclease V subunit beta</fullName>
    </submittedName>
</protein>
<evidence type="ECO:0000259" key="7">
    <source>
        <dbReference type="PROSITE" id="PS51198"/>
    </source>
</evidence>
<dbReference type="Pfam" id="PF00580">
    <property type="entry name" value="UvrD-helicase"/>
    <property type="match status" value="1"/>
</dbReference>
<dbReference type="EMBL" id="NIXT01000233">
    <property type="protein sequence ID" value="OXE33690.1"/>
    <property type="molecule type" value="Genomic_DNA"/>
</dbReference>
<evidence type="ECO:0000256" key="6">
    <source>
        <dbReference type="SAM" id="MobiDB-lite"/>
    </source>
</evidence>
<sequence length="314" mass="35353">MDQMSGAECPLHTLDRTEQPQPTPLEPMTFPLHGARLIEASAGTGKTFTIAGLYLRLLLGHGSAETRHRVPLTVDQILVVTFTEAATAELRDRIRARIHDARIAFARGQSSDPVIQPLLNEFDDHKQAAEILLQAERQMDEAAVYTIHGFCQRMLTQNAFESGSRFNNEFVTDESHLKAQVVADYWRRNFYPLPFTLAGEIRQLWSSPSALLSDISNYLTGAPLSLSVPAMKGSLADLHTENLKKIDELKAQWRESQDDFFTLISDSDINKRSYTKKSLPTWLEAVNAWAATETTGYDYPDKLEKFAQNVLLEK</sequence>
<feature type="region of interest" description="Disordered" evidence="6">
    <location>
        <begin position="1"/>
        <end position="26"/>
    </location>
</feature>
<dbReference type="GO" id="GO:0005524">
    <property type="term" value="F:ATP binding"/>
    <property type="evidence" value="ECO:0007669"/>
    <property type="project" value="UniProtKB-UniRule"/>
</dbReference>
<accession>A0A227JFE4</accession>
<keyword evidence="1 5" id="KW-0547">Nucleotide-binding</keyword>
<organism evidence="8 9">
    <name type="scientific">Vibrio parahaemolyticus</name>
    <dbReference type="NCBI Taxonomy" id="670"/>
    <lineage>
        <taxon>Bacteria</taxon>
        <taxon>Pseudomonadati</taxon>
        <taxon>Pseudomonadota</taxon>
        <taxon>Gammaproteobacteria</taxon>
        <taxon>Vibrionales</taxon>
        <taxon>Vibrionaceae</taxon>
        <taxon>Vibrio</taxon>
    </lineage>
</organism>
<keyword evidence="2 5" id="KW-0378">Hydrolase</keyword>
<proteinExistence type="predicted"/>
<dbReference type="Proteomes" id="UP000214596">
    <property type="component" value="Unassembled WGS sequence"/>
</dbReference>
<dbReference type="GO" id="GO:0000725">
    <property type="term" value="P:recombinational repair"/>
    <property type="evidence" value="ECO:0007669"/>
    <property type="project" value="TreeGrafter"/>
</dbReference>
<evidence type="ECO:0000313" key="8">
    <source>
        <dbReference type="EMBL" id="OXE33690.1"/>
    </source>
</evidence>
<dbReference type="GO" id="GO:0016787">
    <property type="term" value="F:hydrolase activity"/>
    <property type="evidence" value="ECO:0007669"/>
    <property type="project" value="UniProtKB-UniRule"/>
</dbReference>
<evidence type="ECO:0000313" key="9">
    <source>
        <dbReference type="Proteomes" id="UP000214596"/>
    </source>
</evidence>
<dbReference type="InterPro" id="IPR014016">
    <property type="entry name" value="UvrD-like_ATP-bd"/>
</dbReference>
<evidence type="ECO:0000256" key="3">
    <source>
        <dbReference type="ARBA" id="ARBA00022806"/>
    </source>
</evidence>
<comment type="caution">
    <text evidence="8">The sequence shown here is derived from an EMBL/GenBank/DDBJ whole genome shotgun (WGS) entry which is preliminary data.</text>
</comment>
<dbReference type="GO" id="GO:0009338">
    <property type="term" value="C:exodeoxyribonuclease V complex"/>
    <property type="evidence" value="ECO:0007669"/>
    <property type="project" value="TreeGrafter"/>
</dbReference>
<dbReference type="InterPro" id="IPR027417">
    <property type="entry name" value="P-loop_NTPase"/>
</dbReference>
<dbReference type="PROSITE" id="PS51198">
    <property type="entry name" value="UVRD_HELICASE_ATP_BIND"/>
    <property type="match status" value="1"/>
</dbReference>
<feature type="binding site" evidence="5">
    <location>
        <begin position="40"/>
        <end position="47"/>
    </location>
    <ligand>
        <name>ATP</name>
        <dbReference type="ChEBI" id="CHEBI:30616"/>
    </ligand>
</feature>
<dbReference type="GO" id="GO:0043138">
    <property type="term" value="F:3'-5' DNA helicase activity"/>
    <property type="evidence" value="ECO:0007669"/>
    <property type="project" value="TreeGrafter"/>
</dbReference>
<keyword evidence="3 5" id="KW-0347">Helicase</keyword>
<dbReference type="InterPro" id="IPR000212">
    <property type="entry name" value="DNA_helicase_UvrD/REP"/>
</dbReference>
<dbReference type="AlphaFoldDB" id="A0A227JFE4"/>
<dbReference type="PANTHER" id="PTHR11070">
    <property type="entry name" value="UVRD / RECB / PCRA DNA HELICASE FAMILY MEMBER"/>
    <property type="match status" value="1"/>
</dbReference>
<reference evidence="8 9" key="1">
    <citation type="journal article" date="2017" name="Appl. Environ. Microbiol.">
        <title>Parallel evolution of two clades of a major Atlantic endemic Vibrio parahaemolyticus pathogen lineage by independent acquisition of related pathogenicity islands.</title>
        <authorList>
            <person name="Xu F."/>
            <person name="Gonzalez-Escalona N."/>
            <person name="Drees K.P."/>
            <person name="Sebra R.P."/>
            <person name="Cooper V.S."/>
            <person name="Jones S.H."/>
            <person name="Whistler C.A."/>
        </authorList>
    </citation>
    <scope>NUCLEOTIDE SEQUENCE [LARGE SCALE GENOMIC DNA]</scope>
    <source>
        <strain evidence="8 9">MAVP-3</strain>
    </source>
</reference>
<gene>
    <name evidence="8" type="ORF">CA163_06225</name>
</gene>
<dbReference type="GO" id="GO:0003677">
    <property type="term" value="F:DNA binding"/>
    <property type="evidence" value="ECO:0007669"/>
    <property type="project" value="InterPro"/>
</dbReference>